<keyword evidence="2" id="KW-1185">Reference proteome</keyword>
<evidence type="ECO:0000313" key="1">
    <source>
        <dbReference type="EMBL" id="GBN73749.1"/>
    </source>
</evidence>
<feature type="non-terminal residue" evidence="1">
    <location>
        <position position="1"/>
    </location>
</feature>
<reference evidence="1 2" key="1">
    <citation type="journal article" date="2019" name="Sci. Rep.">
        <title>Orb-weaving spider Araneus ventricosus genome elucidates the spidroin gene catalogue.</title>
        <authorList>
            <person name="Kono N."/>
            <person name="Nakamura H."/>
            <person name="Ohtoshi R."/>
            <person name="Moran D.A.P."/>
            <person name="Shinohara A."/>
            <person name="Yoshida Y."/>
            <person name="Fujiwara M."/>
            <person name="Mori M."/>
            <person name="Tomita M."/>
            <person name="Arakawa K."/>
        </authorList>
    </citation>
    <scope>NUCLEOTIDE SEQUENCE [LARGE SCALE GENOMIC DNA]</scope>
</reference>
<sequence length="43" mass="4874">FPYCQQTPRTRKLIPTTKCASVGYDIETAIPSDRVASDRVKYP</sequence>
<name>A0A4Y2RER5_ARAVE</name>
<dbReference type="AlphaFoldDB" id="A0A4Y2RER5"/>
<dbReference type="Proteomes" id="UP000499080">
    <property type="component" value="Unassembled WGS sequence"/>
</dbReference>
<comment type="caution">
    <text evidence="1">The sequence shown here is derived from an EMBL/GenBank/DDBJ whole genome shotgun (WGS) entry which is preliminary data.</text>
</comment>
<proteinExistence type="predicted"/>
<dbReference type="EMBL" id="BGPR01144235">
    <property type="protein sequence ID" value="GBN73749.1"/>
    <property type="molecule type" value="Genomic_DNA"/>
</dbReference>
<protein>
    <submittedName>
        <fullName evidence="1">Uncharacterized protein</fullName>
    </submittedName>
</protein>
<organism evidence="1 2">
    <name type="scientific">Araneus ventricosus</name>
    <name type="common">Orbweaver spider</name>
    <name type="synonym">Epeira ventricosa</name>
    <dbReference type="NCBI Taxonomy" id="182803"/>
    <lineage>
        <taxon>Eukaryota</taxon>
        <taxon>Metazoa</taxon>
        <taxon>Ecdysozoa</taxon>
        <taxon>Arthropoda</taxon>
        <taxon>Chelicerata</taxon>
        <taxon>Arachnida</taxon>
        <taxon>Araneae</taxon>
        <taxon>Araneomorphae</taxon>
        <taxon>Entelegynae</taxon>
        <taxon>Araneoidea</taxon>
        <taxon>Araneidae</taxon>
        <taxon>Araneus</taxon>
    </lineage>
</organism>
<accession>A0A4Y2RER5</accession>
<gene>
    <name evidence="1" type="ORF">AVEN_215211_1</name>
</gene>
<evidence type="ECO:0000313" key="2">
    <source>
        <dbReference type="Proteomes" id="UP000499080"/>
    </source>
</evidence>